<evidence type="ECO:0000313" key="4">
    <source>
        <dbReference type="EMBL" id="MBC2410443.1"/>
    </source>
</evidence>
<comment type="caution">
    <text evidence="4">The sequence shown here is derived from an EMBL/GenBank/DDBJ whole genome shotgun (WGS) entry which is preliminary data.</text>
</comment>
<reference evidence="5 6" key="1">
    <citation type="submission" date="2020-04" db="EMBL/GenBank/DDBJ databases">
        <title>Pseudomonas crami sp. nov., a novel proteolytic bacterial species isolated from cream.</title>
        <authorList>
            <person name="Hofmann K."/>
            <person name="Woller A."/>
            <person name="Huptas C."/>
            <person name="Wenning M."/>
            <person name="Scherer S."/>
            <person name="Doll E.V."/>
        </authorList>
    </citation>
    <scope>NUCLEOTIDE SEQUENCE [LARGE SCALE GENOMIC DNA]</scope>
    <source>
        <strain evidence="3 6">WS 5096</strain>
        <strain evidence="4 5">WS 5106</strain>
    </source>
</reference>
<dbReference type="EMBL" id="JAAXCY010000017">
    <property type="protein sequence ID" value="MBC2410443.1"/>
    <property type="molecule type" value="Genomic_DNA"/>
</dbReference>
<dbReference type="InterPro" id="IPR010623">
    <property type="entry name" value="IcmF_C"/>
</dbReference>
<evidence type="ECO:0000259" key="2">
    <source>
        <dbReference type="Pfam" id="PF06812"/>
    </source>
</evidence>
<sequence length="623" mass="70865">MVYSDKLCAYYLELARLPCSQTSFAGGDMRFSSEFEALETEVGKAQSIHDSAQPDWHSVLENSESLLRQHSKDLRVAVWLAWTLQQRESFPGLLAGLGVLRHLCEHHWSTVYPEKLRTRGAAFGWLVSRLEPVFAQHLSLQNQQPLFQSILEHLTRLDELWAEHLAGDAPLLLPVRRQLAQRLEHAAQADPVVAGLSGVIAQVRQVTHQRLKPEPLIDNEKDAHKLLRTLQEQARPLCVWWLRQNAADLRALRLNRTLTWLAVVSYPEADAERTTVLRGLAPDKLKRYQERFAQGHHADLMLELEASLAGAMFWFDGLRMVWQCLEALQAVPAMLELEVTFALLLQRLPHLPDFRFHDGTPFADDTTRDWIALHVTRHLQTPEPCTKPVDANAAPWESEVHGFYVKAIQRRYPFNAHASSDVALDDFQEFFKGRGVMGRFYEGYLRPFVSAEGGRYRLRGLDGRSLPLSRSLLDQLGKAQMIRQGFFSEDQGEWAVRFTLAPYSLDQAVNRAVLRIGDQQLEYRHGPIVPMTFHWPSEAGNGRSSLVLERGAARPMGIEKNSGAWSWFRLLELMQSEPASGSEAQIIKADLAGLRANYLLASQRNPSPFQMAAWRTFRLPNQL</sequence>
<dbReference type="Pfam" id="PF06812">
    <property type="entry name" value="ImpA_N"/>
    <property type="match status" value="1"/>
</dbReference>
<evidence type="ECO:0000313" key="6">
    <source>
        <dbReference type="Proteomes" id="UP000534677"/>
    </source>
</evidence>
<dbReference type="Proteomes" id="UP000520513">
    <property type="component" value="Unassembled WGS sequence"/>
</dbReference>
<dbReference type="RefSeq" id="WP_185705490.1">
    <property type="nucleotide sequence ID" value="NZ_JAAXCY010000017.1"/>
</dbReference>
<dbReference type="Proteomes" id="UP000534677">
    <property type="component" value="Unassembled WGS sequence"/>
</dbReference>
<dbReference type="PANTHER" id="PTHR37024">
    <property type="entry name" value="TYPE VI SECRETION SYSTEM DUF2094 AND IMPA-RELATED DOMAIN PROTEIN"/>
    <property type="match status" value="1"/>
</dbReference>
<dbReference type="Pfam" id="PF16989">
    <property type="entry name" value="T6SS_VasJ"/>
    <property type="match status" value="1"/>
</dbReference>
<dbReference type="AlphaFoldDB" id="A0A7X1ATG5"/>
<dbReference type="PANTHER" id="PTHR37024:SF5">
    <property type="entry name" value="IMPA N-TERMINAL DOMAIN-CONTAINING PROTEIN"/>
    <property type="match status" value="1"/>
</dbReference>
<evidence type="ECO:0000313" key="3">
    <source>
        <dbReference type="EMBL" id="MBC2380620.1"/>
    </source>
</evidence>
<evidence type="ECO:0000259" key="1">
    <source>
        <dbReference type="Pfam" id="PF06744"/>
    </source>
</evidence>
<feature type="domain" description="ImpA N-terminal" evidence="2">
    <location>
        <begin position="18"/>
        <end position="127"/>
    </location>
</feature>
<accession>A0A7X1ATG5</accession>
<dbReference type="InterPro" id="IPR010657">
    <property type="entry name" value="ImpA_N"/>
</dbReference>
<dbReference type="EMBL" id="JAAXCZ010000003">
    <property type="protein sequence ID" value="MBC2380620.1"/>
    <property type="molecule type" value="Genomic_DNA"/>
</dbReference>
<proteinExistence type="predicted"/>
<feature type="domain" description="Type VI secretion system IcmF C-terminal" evidence="1">
    <location>
        <begin position="498"/>
        <end position="603"/>
    </location>
</feature>
<protein>
    <submittedName>
        <fullName evidence="4">Type VI secretion system protein TssA</fullName>
    </submittedName>
</protein>
<keyword evidence="6" id="KW-1185">Reference proteome</keyword>
<evidence type="ECO:0000313" key="5">
    <source>
        <dbReference type="Proteomes" id="UP000520513"/>
    </source>
</evidence>
<organism evidence="4 5">
    <name type="scientific">Pseudomonas cremoris</name>
    <dbReference type="NCBI Taxonomy" id="2724178"/>
    <lineage>
        <taxon>Bacteria</taxon>
        <taxon>Pseudomonadati</taxon>
        <taxon>Pseudomonadota</taxon>
        <taxon>Gammaproteobacteria</taxon>
        <taxon>Pseudomonadales</taxon>
        <taxon>Pseudomonadaceae</taxon>
        <taxon>Pseudomonas</taxon>
    </lineage>
</organism>
<dbReference type="Pfam" id="PF06744">
    <property type="entry name" value="IcmF_C"/>
    <property type="match status" value="1"/>
</dbReference>
<dbReference type="NCBIfam" id="TIGR03362">
    <property type="entry name" value="VI_chp_7"/>
    <property type="match status" value="1"/>
</dbReference>
<dbReference type="InterPro" id="IPR017739">
    <property type="entry name" value="T6SS-assoc_VCA0119"/>
</dbReference>
<gene>
    <name evidence="4" type="primary">tssA</name>
    <name evidence="3" type="ORF">HF209_06660</name>
    <name evidence="4" type="ORF">HF257_30920</name>
</gene>
<name>A0A7X1ATG5_9PSED</name>